<reference evidence="5" key="1">
    <citation type="submission" date="2019-03" db="EMBL/GenBank/DDBJ databases">
        <title>Long read genome sequence of the mycoparasitic Pythium oligandrum ATCC 38472 isolated from sugarbeet rhizosphere.</title>
        <authorList>
            <person name="Gaulin E."/>
        </authorList>
    </citation>
    <scope>NUCLEOTIDE SEQUENCE</scope>
    <source>
        <strain evidence="5">ATCC 38472_TT</strain>
    </source>
</reference>
<keyword evidence="2" id="KW-0677">Repeat</keyword>
<evidence type="ECO:0000256" key="1">
    <source>
        <dbReference type="ARBA" id="ARBA00022614"/>
    </source>
</evidence>
<keyword evidence="3" id="KW-1133">Transmembrane helix</keyword>
<dbReference type="PANTHER" id="PTHR44329">
    <property type="entry name" value="SERINE/THREONINE-PROTEIN KINASE TNNI3K-RELATED"/>
    <property type="match status" value="1"/>
</dbReference>
<evidence type="ECO:0000313" key="5">
    <source>
        <dbReference type="EMBL" id="TMW58370.1"/>
    </source>
</evidence>
<comment type="caution">
    <text evidence="5">The sequence shown here is derived from an EMBL/GenBank/DDBJ whole genome shotgun (WGS) entry which is preliminary data.</text>
</comment>
<keyword evidence="3" id="KW-0812">Transmembrane</keyword>
<dbReference type="InterPro" id="IPR001245">
    <property type="entry name" value="Ser-Thr/Tyr_kinase_cat_dom"/>
</dbReference>
<keyword evidence="3" id="KW-0472">Membrane</keyword>
<keyword evidence="1" id="KW-0433">Leucine-rich repeat</keyword>
<proteinExistence type="predicted"/>
<dbReference type="InterPro" id="IPR051681">
    <property type="entry name" value="Ser/Thr_Kinases-Pseudokinases"/>
</dbReference>
<feature type="transmembrane region" description="Helical" evidence="3">
    <location>
        <begin position="410"/>
        <end position="429"/>
    </location>
</feature>
<dbReference type="EMBL" id="SPLM01000111">
    <property type="protein sequence ID" value="TMW58370.1"/>
    <property type="molecule type" value="Genomic_DNA"/>
</dbReference>
<dbReference type="Gene3D" id="1.10.510.10">
    <property type="entry name" value="Transferase(Phosphotransferase) domain 1"/>
    <property type="match status" value="1"/>
</dbReference>
<organism evidence="5 6">
    <name type="scientific">Pythium oligandrum</name>
    <name type="common">Mycoparasitic fungus</name>
    <dbReference type="NCBI Taxonomy" id="41045"/>
    <lineage>
        <taxon>Eukaryota</taxon>
        <taxon>Sar</taxon>
        <taxon>Stramenopiles</taxon>
        <taxon>Oomycota</taxon>
        <taxon>Peronosporomycetes</taxon>
        <taxon>Pythiales</taxon>
        <taxon>Pythiaceae</taxon>
        <taxon>Pythium</taxon>
    </lineage>
</organism>
<gene>
    <name evidence="5" type="ORF">Poli38472_009929</name>
</gene>
<dbReference type="GO" id="GO:0005524">
    <property type="term" value="F:ATP binding"/>
    <property type="evidence" value="ECO:0007669"/>
    <property type="project" value="InterPro"/>
</dbReference>
<dbReference type="Pfam" id="PF13855">
    <property type="entry name" value="LRR_8"/>
    <property type="match status" value="1"/>
</dbReference>
<dbReference type="InterPro" id="IPR011009">
    <property type="entry name" value="Kinase-like_dom_sf"/>
</dbReference>
<evidence type="ECO:0000259" key="4">
    <source>
        <dbReference type="PROSITE" id="PS50011"/>
    </source>
</evidence>
<dbReference type="PROSITE" id="PS51450">
    <property type="entry name" value="LRR"/>
    <property type="match status" value="2"/>
</dbReference>
<keyword evidence="6" id="KW-1185">Reference proteome</keyword>
<evidence type="ECO:0000313" key="6">
    <source>
        <dbReference type="Proteomes" id="UP000794436"/>
    </source>
</evidence>
<dbReference type="GO" id="GO:0004674">
    <property type="term" value="F:protein serine/threonine kinase activity"/>
    <property type="evidence" value="ECO:0007669"/>
    <property type="project" value="TreeGrafter"/>
</dbReference>
<evidence type="ECO:0000256" key="2">
    <source>
        <dbReference type="ARBA" id="ARBA00022737"/>
    </source>
</evidence>
<dbReference type="InterPro" id="IPR000719">
    <property type="entry name" value="Prot_kinase_dom"/>
</dbReference>
<dbReference type="InterPro" id="IPR032675">
    <property type="entry name" value="LRR_dom_sf"/>
</dbReference>
<dbReference type="OrthoDB" id="4062651at2759"/>
<accession>A0A8K1C8S0</accession>
<dbReference type="Proteomes" id="UP000794436">
    <property type="component" value="Unassembled WGS sequence"/>
</dbReference>
<dbReference type="PROSITE" id="PS00108">
    <property type="entry name" value="PROTEIN_KINASE_ST"/>
    <property type="match status" value="1"/>
</dbReference>
<evidence type="ECO:0000256" key="3">
    <source>
        <dbReference type="SAM" id="Phobius"/>
    </source>
</evidence>
<feature type="domain" description="Protein kinase" evidence="4">
    <location>
        <begin position="474"/>
        <end position="735"/>
    </location>
</feature>
<dbReference type="SUPFAM" id="SSF52058">
    <property type="entry name" value="L domain-like"/>
    <property type="match status" value="1"/>
</dbReference>
<sequence>MTDATCTPGGDVTLTLVDGEAVVLDKDCVQTPLVVQNLADTNRTLTARNLSIEVVTRIPDVDTLDLSFNNVVSVSDLSKDAPSLKKLVLSSNKLSSLDGISLPATLEDLDLSYNPLGTIPVLKDSLRLTKLTLSRAYLSSVENVSLPSSLKSLILTKNLIKSFNDVSLPSAISSVDLSFNLLSTFKGFDLPSSVTSLFLGGNLFTSLKGMNITSEISILYLHDLALSTLDDVSFPDTVTALSLQNCSLSNITDLRLPSELVFLDISENRLSFLPSVLPNSLQGITATDNQFTKIINIQFPLAIRRLQFGGNKITEVKGVLFPWALEVLNFGDTVITDFELRQSDFVMFQQSKTLNATIQQTSCSNTAAQKASYDQSTLCVLSDDLFASLYGNRDGDTITSSDSTGRSTSWIIPVVISVVAVLAIAMFFLNRNGTLRRWYYLLASNGNTANSTSTVDHDGPDPSLNKYRIPYNELAIEKAFAKGGSGIVYLASYQCQEVVVKKILPEKATDDKVLRGFLDEVLLFSTLDHAKITKFFGVSWNTLSDIAMVMEYLPNGDLSSLLKRQRDRPEVFHWFSSLLLPSKSQLALDVLEAVGYLHSFTPPIIHRDLKAKNVLLSESYEAKLGDFGVSTEWRPDTMTAGVGTMAWIAPEVLQGERYTEKADMYSFGVFLTELDTCSKPFDGVLNAVIVLKVTNGEERPAFGPGCPETIQDLGIRCLSSNPEDRPSAMMAHHHLKKLLIRSV</sequence>
<dbReference type="InterPro" id="IPR001611">
    <property type="entry name" value="Leu-rich_rpt"/>
</dbReference>
<dbReference type="PANTHER" id="PTHR44329:SF214">
    <property type="entry name" value="PROTEIN KINASE DOMAIN-CONTAINING PROTEIN"/>
    <property type="match status" value="1"/>
</dbReference>
<dbReference type="PRINTS" id="PR00109">
    <property type="entry name" value="TYRKINASE"/>
</dbReference>
<dbReference type="AlphaFoldDB" id="A0A8K1C8S0"/>
<dbReference type="SMART" id="SM00220">
    <property type="entry name" value="S_TKc"/>
    <property type="match status" value="1"/>
</dbReference>
<name>A0A8K1C8S0_PYTOL</name>
<dbReference type="Gene3D" id="3.80.10.10">
    <property type="entry name" value="Ribonuclease Inhibitor"/>
    <property type="match status" value="2"/>
</dbReference>
<dbReference type="PROSITE" id="PS50011">
    <property type="entry name" value="PROTEIN_KINASE_DOM"/>
    <property type="match status" value="1"/>
</dbReference>
<dbReference type="SMART" id="SM00364">
    <property type="entry name" value="LRR_BAC"/>
    <property type="match status" value="4"/>
</dbReference>
<protein>
    <recommendedName>
        <fullName evidence="4">Protein kinase domain-containing protein</fullName>
    </recommendedName>
</protein>
<dbReference type="InterPro" id="IPR008271">
    <property type="entry name" value="Ser/Thr_kinase_AS"/>
</dbReference>
<dbReference type="Pfam" id="PF07714">
    <property type="entry name" value="PK_Tyr_Ser-Thr"/>
    <property type="match status" value="1"/>
</dbReference>
<dbReference type="SUPFAM" id="SSF56112">
    <property type="entry name" value="Protein kinase-like (PK-like)"/>
    <property type="match status" value="1"/>
</dbReference>